<dbReference type="Gene3D" id="1.10.287.70">
    <property type="match status" value="1"/>
</dbReference>
<evidence type="ECO:0000256" key="8">
    <source>
        <dbReference type="ARBA" id="ARBA00023180"/>
    </source>
</evidence>
<protein>
    <recommendedName>
        <fullName evidence="10">Ionotropic glutamate receptor C-terminal domain-containing protein</fullName>
    </recommendedName>
</protein>
<evidence type="ECO:0000313" key="12">
    <source>
        <dbReference type="Proteomes" id="UP001152798"/>
    </source>
</evidence>
<evidence type="ECO:0000256" key="6">
    <source>
        <dbReference type="ARBA" id="ARBA00023136"/>
    </source>
</evidence>
<evidence type="ECO:0000256" key="1">
    <source>
        <dbReference type="ARBA" id="ARBA00004651"/>
    </source>
</evidence>
<dbReference type="SUPFAM" id="SSF53850">
    <property type="entry name" value="Periplasmic binding protein-like II"/>
    <property type="match status" value="1"/>
</dbReference>
<organism evidence="11 12">
    <name type="scientific">Nezara viridula</name>
    <name type="common">Southern green stink bug</name>
    <name type="synonym">Cimex viridulus</name>
    <dbReference type="NCBI Taxonomy" id="85310"/>
    <lineage>
        <taxon>Eukaryota</taxon>
        <taxon>Metazoa</taxon>
        <taxon>Ecdysozoa</taxon>
        <taxon>Arthropoda</taxon>
        <taxon>Hexapoda</taxon>
        <taxon>Insecta</taxon>
        <taxon>Pterygota</taxon>
        <taxon>Neoptera</taxon>
        <taxon>Paraneoptera</taxon>
        <taxon>Hemiptera</taxon>
        <taxon>Heteroptera</taxon>
        <taxon>Panheteroptera</taxon>
        <taxon>Pentatomomorpha</taxon>
        <taxon>Pentatomoidea</taxon>
        <taxon>Pentatomidae</taxon>
        <taxon>Pentatominae</taxon>
        <taxon>Nezara</taxon>
    </lineage>
</organism>
<keyword evidence="3" id="KW-1003">Cell membrane</keyword>
<evidence type="ECO:0000256" key="3">
    <source>
        <dbReference type="ARBA" id="ARBA00022475"/>
    </source>
</evidence>
<sequence length="618" mass="71883">MKVYLFNFPLLFIFICVKGNLALNFNIDNQYLFPINSSYLIEIINYTFRGNYCVQLVADESIIANQIRKAMYNFHYLRGISDKRGRFQCISCVFITSTVDIFSTLLKTRPVDTDKFLSIIINVYGENVLHELNRQNVADYLTNWRGVVIDLKSPNILYRYIPLHKTFKTHKLSDIRNKEVGINYGNFGGRKLRVGTFNCSVNSQIGPLDANGRPSWIGGVEMKLFDAIARKLNFTYEIVLPPDGEGVGGRRDRYGNLTRGLIGLVLDKTVDVAFCGIWQTSFIESHSLFMTSPIHEICVTYLVPRPLPFSQMGFGLFNSFEWKVSALIFLSIIITAIFLQLIAFIAAKYGYSHFQLTKFLKPNNNLFQLWSILCNNSPKSLAIFGPLRHVLVWWAVFSFLINAMFSSSLVSHLTATLYDKPLDSIQALVENNYYWSLNKMPYLSNLLNSDNEWGEKWVQRFCFRSEKSLCTILQENDNKLAIFAVNYEYGVLLEENIDCKHILRKYQTLAECASKYRTVFLIRHRSPYNDLFSDYITRYRENGLFLKEYRELFYQKILQDNYILELRLPSNIYNIKKVKLRLSNTLAIFYVFCIGMIISVIVFLLELLWHRKTFTFAF</sequence>
<dbReference type="Gene3D" id="3.40.190.10">
    <property type="entry name" value="Periplasmic binding protein-like II"/>
    <property type="match status" value="1"/>
</dbReference>
<feature type="transmembrane region" description="Helical" evidence="9">
    <location>
        <begin position="586"/>
        <end position="609"/>
    </location>
</feature>
<dbReference type="InterPro" id="IPR052192">
    <property type="entry name" value="Insect_Ionotropic_Sensory_Rcpt"/>
</dbReference>
<feature type="transmembrane region" description="Helical" evidence="9">
    <location>
        <begin position="391"/>
        <end position="410"/>
    </location>
</feature>
<evidence type="ECO:0000313" key="11">
    <source>
        <dbReference type="EMBL" id="CAH1403475.1"/>
    </source>
</evidence>
<gene>
    <name evidence="11" type="ORF">NEZAVI_LOCUS12082</name>
</gene>
<feature type="domain" description="Ionotropic glutamate receptor C-terminal" evidence="10">
    <location>
        <begin position="326"/>
        <end position="596"/>
    </location>
</feature>
<evidence type="ECO:0000256" key="4">
    <source>
        <dbReference type="ARBA" id="ARBA00022692"/>
    </source>
</evidence>
<dbReference type="PANTHER" id="PTHR42643">
    <property type="entry name" value="IONOTROPIC RECEPTOR 20A-RELATED"/>
    <property type="match status" value="1"/>
</dbReference>
<comment type="subcellular location">
    <subcellularLocation>
        <location evidence="1">Cell membrane</location>
        <topology evidence="1">Multi-pass membrane protein</topology>
    </subcellularLocation>
</comment>
<evidence type="ECO:0000256" key="5">
    <source>
        <dbReference type="ARBA" id="ARBA00022989"/>
    </source>
</evidence>
<dbReference type="Proteomes" id="UP001152798">
    <property type="component" value="Chromosome 5"/>
</dbReference>
<dbReference type="EMBL" id="OV725081">
    <property type="protein sequence ID" value="CAH1403475.1"/>
    <property type="molecule type" value="Genomic_DNA"/>
</dbReference>
<dbReference type="OrthoDB" id="6626972at2759"/>
<evidence type="ECO:0000256" key="9">
    <source>
        <dbReference type="SAM" id="Phobius"/>
    </source>
</evidence>
<dbReference type="AlphaFoldDB" id="A0A9P0HKA7"/>
<keyword evidence="8" id="KW-0325">Glycoprotein</keyword>
<accession>A0A9P0HKA7</accession>
<evidence type="ECO:0000256" key="7">
    <source>
        <dbReference type="ARBA" id="ARBA00023170"/>
    </source>
</evidence>
<proteinExistence type="inferred from homology"/>
<feature type="transmembrane region" description="Helical" evidence="9">
    <location>
        <begin position="6"/>
        <end position="27"/>
    </location>
</feature>
<dbReference type="GO" id="GO:0015276">
    <property type="term" value="F:ligand-gated monoatomic ion channel activity"/>
    <property type="evidence" value="ECO:0007669"/>
    <property type="project" value="InterPro"/>
</dbReference>
<dbReference type="Pfam" id="PF00060">
    <property type="entry name" value="Lig_chan"/>
    <property type="match status" value="1"/>
</dbReference>
<keyword evidence="7" id="KW-0675">Receptor</keyword>
<name>A0A9P0HKA7_NEZVI</name>
<keyword evidence="4 9" id="KW-0812">Transmembrane</keyword>
<evidence type="ECO:0000256" key="2">
    <source>
        <dbReference type="ARBA" id="ARBA00008685"/>
    </source>
</evidence>
<keyword evidence="6 9" id="KW-0472">Membrane</keyword>
<keyword evidence="12" id="KW-1185">Reference proteome</keyword>
<comment type="similarity">
    <text evidence="2">Belongs to the glutamate-gated ion channel (TC 1.A.10.1) family.</text>
</comment>
<dbReference type="PANTHER" id="PTHR42643:SF39">
    <property type="entry name" value="IONOTROPIC RECEPTOR 56A-RELATED"/>
    <property type="match status" value="1"/>
</dbReference>
<dbReference type="GO" id="GO:0005886">
    <property type="term" value="C:plasma membrane"/>
    <property type="evidence" value="ECO:0007669"/>
    <property type="project" value="UniProtKB-SubCell"/>
</dbReference>
<dbReference type="GO" id="GO:0050906">
    <property type="term" value="P:detection of stimulus involved in sensory perception"/>
    <property type="evidence" value="ECO:0007669"/>
    <property type="project" value="UniProtKB-ARBA"/>
</dbReference>
<keyword evidence="5 9" id="KW-1133">Transmembrane helix</keyword>
<dbReference type="InterPro" id="IPR001320">
    <property type="entry name" value="Iontro_rcpt_C"/>
</dbReference>
<evidence type="ECO:0000259" key="10">
    <source>
        <dbReference type="Pfam" id="PF00060"/>
    </source>
</evidence>
<reference evidence="11" key="1">
    <citation type="submission" date="2022-01" db="EMBL/GenBank/DDBJ databases">
        <authorList>
            <person name="King R."/>
        </authorList>
    </citation>
    <scope>NUCLEOTIDE SEQUENCE</scope>
</reference>
<feature type="transmembrane region" description="Helical" evidence="9">
    <location>
        <begin position="326"/>
        <end position="347"/>
    </location>
</feature>